<evidence type="ECO:0000313" key="3">
    <source>
        <dbReference type="Proteomes" id="UP000297762"/>
    </source>
</evidence>
<dbReference type="AlphaFoldDB" id="A0A4R9KCR1"/>
<name>A0A4R9KCR1_9LEPT</name>
<evidence type="ECO:0000313" key="2">
    <source>
        <dbReference type="EMBL" id="TGL63705.1"/>
    </source>
</evidence>
<feature type="region of interest" description="Disordered" evidence="1">
    <location>
        <begin position="67"/>
        <end position="126"/>
    </location>
</feature>
<reference evidence="2" key="1">
    <citation type="journal article" date="2019" name="PLoS Negl. Trop. Dis.">
        <title>Revisiting the worldwide diversity of Leptospira species in the environment.</title>
        <authorList>
            <person name="Vincent A.T."/>
            <person name="Schiettekatte O."/>
            <person name="Bourhy P."/>
            <person name="Veyrier F.J."/>
            <person name="Picardeau M."/>
        </authorList>
    </citation>
    <scope>NUCLEOTIDE SEQUENCE [LARGE SCALE GENOMIC DNA]</scope>
    <source>
        <strain evidence="2">201702455</strain>
    </source>
</reference>
<protein>
    <submittedName>
        <fullName evidence="2">Uncharacterized protein</fullName>
    </submittedName>
</protein>
<dbReference type="EMBL" id="RQGF01000012">
    <property type="protein sequence ID" value="TGL63705.1"/>
    <property type="molecule type" value="Genomic_DNA"/>
</dbReference>
<accession>A0A4R9KCR1</accession>
<dbReference type="Proteomes" id="UP000297762">
    <property type="component" value="Unassembled WGS sequence"/>
</dbReference>
<feature type="compositionally biased region" description="Basic and acidic residues" evidence="1">
    <location>
        <begin position="116"/>
        <end position="126"/>
    </location>
</feature>
<keyword evidence="3" id="KW-1185">Reference proteome</keyword>
<feature type="compositionally biased region" description="Polar residues" evidence="1">
    <location>
        <begin position="91"/>
        <end position="115"/>
    </location>
</feature>
<gene>
    <name evidence="2" type="ORF">EHQ64_07090</name>
</gene>
<comment type="caution">
    <text evidence="2">The sequence shown here is derived from an EMBL/GenBank/DDBJ whole genome shotgun (WGS) entry which is preliminary data.</text>
</comment>
<dbReference type="OrthoDB" id="316314at2"/>
<dbReference type="RefSeq" id="WP_135648769.1">
    <property type="nucleotide sequence ID" value="NZ_RQGF01000012.1"/>
</dbReference>
<evidence type="ECO:0000256" key="1">
    <source>
        <dbReference type="SAM" id="MobiDB-lite"/>
    </source>
</evidence>
<proteinExistence type="predicted"/>
<organism evidence="2 3">
    <name type="scientific">Leptospira sarikeiensis</name>
    <dbReference type="NCBI Taxonomy" id="2484943"/>
    <lineage>
        <taxon>Bacteria</taxon>
        <taxon>Pseudomonadati</taxon>
        <taxon>Spirochaetota</taxon>
        <taxon>Spirochaetia</taxon>
        <taxon>Leptospirales</taxon>
        <taxon>Leptospiraceae</taxon>
        <taxon>Leptospira</taxon>
    </lineage>
</organism>
<sequence length="443" mass="49611">MSAYSRALLTIFILIPLSLTYSEEKSVYLRGGAVVKGEILEETDEYIKIKTANGLIGKLEKKFIEKVGTPTQEPSNINPPEPEVSESPNIQNPTQETAIPDNNTIQTETKSNSVESSDKTESGLNDLSEKNRRFELSYGIGYGLFRNTPDLAAFKLKDMGQVGLNGEESNIYLGGYKENQPGPVGSLEVNYYKEKFAYSLSGSYFTGESNDFSQYILNNNLNINVKAKEPHTNTQFFIKSDINYLAYSDAGIQLRPQVGILETSAKTDAHSSLMNPIYSSTFYVNGMQQNSMKESMRGPLIGLKLSVRLNPQIENRFELYSAFLSGQRDHNASLIYQEFSSSSIFEPAKFTSFSENLIWNATARYLSYKFIFHTSNFSIWVGVQSLFWKYNLEAVNFGKYASEPVSITDVAVTQLFLKTFASPYLGTSRSESIELGIMKASDF</sequence>